<evidence type="ECO:0000256" key="2">
    <source>
        <dbReference type="ARBA" id="ARBA00022729"/>
    </source>
</evidence>
<dbReference type="Proteomes" id="UP000001023">
    <property type="component" value="Chromosome"/>
</dbReference>
<dbReference type="Pfam" id="PF12974">
    <property type="entry name" value="Phosphonate-bd"/>
    <property type="match status" value="1"/>
</dbReference>
<feature type="signal peptide" evidence="3">
    <location>
        <begin position="1"/>
        <end position="31"/>
    </location>
</feature>
<name>Q5LVC1_RUEPO</name>
<keyword evidence="2 3" id="KW-0732">Signal</keyword>
<feature type="chain" id="PRO_5004259907" evidence="3">
    <location>
        <begin position="32"/>
        <end position="311"/>
    </location>
</feature>
<accession>Q5LVC1</accession>
<dbReference type="eggNOG" id="COG3221">
    <property type="taxonomic scope" value="Bacteria"/>
</dbReference>
<dbReference type="NCBIfam" id="TIGR03431">
    <property type="entry name" value="PhnD"/>
    <property type="match status" value="1"/>
</dbReference>
<reference evidence="4 5" key="1">
    <citation type="journal article" date="2004" name="Nature">
        <title>Genome sequence of Silicibacter pomeroyi reveals adaptations to the marine environment.</title>
        <authorList>
            <person name="Moran M.A."/>
            <person name="Buchan A."/>
            <person name="Gonzalez J.M."/>
            <person name="Heidelberg J.F."/>
            <person name="Whitman W.B."/>
            <person name="Kiene R.P."/>
            <person name="Henriksen J.R."/>
            <person name="King G.M."/>
            <person name="Belas R."/>
            <person name="Fuqua C."/>
            <person name="Brinkac L."/>
            <person name="Lewis M."/>
            <person name="Johri S."/>
            <person name="Weaver B."/>
            <person name="Pai G."/>
            <person name="Eisen J.A."/>
            <person name="Rahe E."/>
            <person name="Sheldon W.M."/>
            <person name="Ye W."/>
            <person name="Miller T.R."/>
            <person name="Carlton J."/>
            <person name="Rasko D.A."/>
            <person name="Paulsen I.T."/>
            <person name="Ren Q."/>
            <person name="Daugherty S.C."/>
            <person name="Deboy R.T."/>
            <person name="Dodson R.J."/>
            <person name="Durkin A.S."/>
            <person name="Madupu R."/>
            <person name="Nelson W.C."/>
            <person name="Sullivan S.A."/>
            <person name="Rosovitz M.J."/>
            <person name="Haft D.H."/>
            <person name="Selengut J."/>
            <person name="Ward N."/>
        </authorList>
    </citation>
    <scope>NUCLEOTIDE SEQUENCE [LARGE SCALE GENOMIC DNA]</scope>
    <source>
        <strain evidence="5">ATCC 700808 / DSM 15171 / DSS-3</strain>
    </source>
</reference>
<proteinExistence type="inferred from homology"/>
<dbReference type="GO" id="GO:0043190">
    <property type="term" value="C:ATP-binding cassette (ABC) transporter complex"/>
    <property type="evidence" value="ECO:0007669"/>
    <property type="project" value="InterPro"/>
</dbReference>
<organism evidence="4 5">
    <name type="scientific">Ruegeria pomeroyi (strain ATCC 700808 / DSM 15171 / DSS-3)</name>
    <name type="common">Silicibacter pomeroyi</name>
    <dbReference type="NCBI Taxonomy" id="246200"/>
    <lineage>
        <taxon>Bacteria</taxon>
        <taxon>Pseudomonadati</taxon>
        <taxon>Pseudomonadota</taxon>
        <taxon>Alphaproteobacteria</taxon>
        <taxon>Rhodobacterales</taxon>
        <taxon>Roseobacteraceae</taxon>
        <taxon>Ruegeria</taxon>
    </lineage>
</organism>
<evidence type="ECO:0000256" key="3">
    <source>
        <dbReference type="SAM" id="SignalP"/>
    </source>
</evidence>
<sequence>MGRTNQPERPKMKKFVAVLAATTALATPALAQEITEFRIGILGGENAQDRLNSNECLREKAEDLLGVETKLFAPADYNGVIQGLLGGTIDMAWLGASGYAKTYLSDPEAVEPILVKVNNDGGYGYYSIGFARKDSGITSLADMKGKVFGFGDPNSTSGFLIPSIEIPQETGATMTSGDYFGEVKFTGGHEQTIVAVGNGEVDGGVTWADGLGAWEDGFNSGALRKAVDAGLVDMNDLVQIWQSKPIPEGPFVVRKALPADVKVKMTGLLASLKSMDEDCAYGVLQGDAKGFMPITHDAYEVIIEARKLKSN</sequence>
<comment type="similarity">
    <text evidence="1">Belongs to the phosphate/phosphite/phosphonate binding protein family.</text>
</comment>
<dbReference type="STRING" id="246200.SPO0781"/>
<dbReference type="GO" id="GO:0055085">
    <property type="term" value="P:transmembrane transport"/>
    <property type="evidence" value="ECO:0007669"/>
    <property type="project" value="InterPro"/>
</dbReference>
<dbReference type="NCBIfam" id="TIGR01098">
    <property type="entry name" value="3A0109s03R"/>
    <property type="match status" value="1"/>
</dbReference>
<evidence type="ECO:0000313" key="4">
    <source>
        <dbReference type="EMBL" id="AAV94086.1"/>
    </source>
</evidence>
<evidence type="ECO:0000313" key="5">
    <source>
        <dbReference type="Proteomes" id="UP000001023"/>
    </source>
</evidence>
<dbReference type="Gene3D" id="3.40.190.10">
    <property type="entry name" value="Periplasmic binding protein-like II"/>
    <property type="match status" value="2"/>
</dbReference>
<dbReference type="HOGENOM" id="CLU_051472_6_1_5"/>
<dbReference type="PANTHER" id="PTHR35841">
    <property type="entry name" value="PHOSPHONATES-BINDING PERIPLASMIC PROTEIN"/>
    <property type="match status" value="1"/>
</dbReference>
<gene>
    <name evidence="4" type="primary">phnD</name>
    <name evidence="4" type="ordered locus">SPO0781</name>
</gene>
<keyword evidence="5" id="KW-1185">Reference proteome</keyword>
<protein>
    <submittedName>
        <fullName evidence="4">Phosphonate ABC transporter, periplasmic phosphonate-binding protein</fullName>
    </submittedName>
</protein>
<dbReference type="DNASU" id="3194026"/>
<dbReference type="AlphaFoldDB" id="Q5LVC1"/>
<dbReference type="KEGG" id="sil:SPO0781"/>
<dbReference type="GO" id="GO:0015716">
    <property type="term" value="P:organic phosphonate transport"/>
    <property type="evidence" value="ECO:0007669"/>
    <property type="project" value="InterPro"/>
</dbReference>
<dbReference type="EMBL" id="CP000031">
    <property type="protein sequence ID" value="AAV94086.1"/>
    <property type="molecule type" value="Genomic_DNA"/>
</dbReference>
<evidence type="ECO:0000256" key="1">
    <source>
        <dbReference type="ARBA" id="ARBA00007162"/>
    </source>
</evidence>
<dbReference type="CDD" id="cd01071">
    <property type="entry name" value="PBP2_PhnD_like"/>
    <property type="match status" value="1"/>
</dbReference>
<reference evidence="4 5" key="2">
    <citation type="journal article" date="2014" name="Stand. Genomic Sci.">
        <title>An updated genome annotation for the model marine bacterium Ruegeria pomeroyi DSS-3.</title>
        <authorList>
            <person name="Rivers A.R."/>
            <person name="Smith C.B."/>
            <person name="Moran M.A."/>
        </authorList>
    </citation>
    <scope>GENOME REANNOTATION</scope>
    <source>
        <strain evidence="5">ATCC 700808 / DSM 15171 / DSS-3</strain>
    </source>
</reference>
<dbReference type="InterPro" id="IPR017797">
    <property type="entry name" value="Phosphnate-bd"/>
</dbReference>
<dbReference type="InterPro" id="IPR005770">
    <property type="entry name" value="PhnD"/>
</dbReference>
<dbReference type="PANTHER" id="PTHR35841:SF1">
    <property type="entry name" value="PHOSPHONATES-BINDING PERIPLASMIC PROTEIN"/>
    <property type="match status" value="1"/>
</dbReference>
<dbReference type="PaxDb" id="246200-SPO0781"/>
<dbReference type="SUPFAM" id="SSF53850">
    <property type="entry name" value="Periplasmic binding protein-like II"/>
    <property type="match status" value="1"/>
</dbReference>